<dbReference type="SUPFAM" id="SSF51905">
    <property type="entry name" value="FAD/NAD(P)-binding domain"/>
    <property type="match status" value="1"/>
</dbReference>
<dbReference type="InterPro" id="IPR005025">
    <property type="entry name" value="FMN_Rdtase-like_dom"/>
</dbReference>
<dbReference type="RefSeq" id="WP_142574416.1">
    <property type="nucleotide sequence ID" value="NZ_VIRL01000017.1"/>
</dbReference>
<dbReference type="Gene3D" id="3.30.70.2450">
    <property type="match status" value="1"/>
</dbReference>
<dbReference type="Proteomes" id="UP000653480">
    <property type="component" value="Unassembled WGS sequence"/>
</dbReference>
<dbReference type="InterPro" id="IPR002938">
    <property type="entry name" value="FAD-bd"/>
</dbReference>
<dbReference type="PRINTS" id="PR00420">
    <property type="entry name" value="RNGMNOXGNASE"/>
</dbReference>
<reference evidence="6" key="2">
    <citation type="submission" date="2020-09" db="EMBL/GenBank/DDBJ databases">
        <authorList>
            <person name="Sun Q."/>
            <person name="Zhou Y."/>
        </authorList>
    </citation>
    <scope>NUCLEOTIDE SEQUENCE</scope>
    <source>
        <strain evidence="6">CGMCC 4.7138</strain>
    </source>
</reference>
<comment type="cofactor">
    <cofactor evidence="1">
        <name>FAD</name>
        <dbReference type="ChEBI" id="CHEBI:57692"/>
    </cofactor>
</comment>
<dbReference type="Gene3D" id="3.40.30.120">
    <property type="match status" value="1"/>
</dbReference>
<dbReference type="InterPro" id="IPR036188">
    <property type="entry name" value="FAD/NAD-bd_sf"/>
</dbReference>
<evidence type="ECO:0000259" key="4">
    <source>
        <dbReference type="Pfam" id="PF01494"/>
    </source>
</evidence>
<dbReference type="Gene3D" id="3.40.50.360">
    <property type="match status" value="1"/>
</dbReference>
<dbReference type="GO" id="GO:0016709">
    <property type="term" value="F:oxidoreductase activity, acting on paired donors, with incorporation or reduction of molecular oxygen, NAD(P)H as one donor, and incorporation of one atom of oxygen"/>
    <property type="evidence" value="ECO:0007669"/>
    <property type="project" value="UniProtKB-ARBA"/>
</dbReference>
<dbReference type="Pfam" id="PF03358">
    <property type="entry name" value="FMN_red"/>
    <property type="match status" value="1"/>
</dbReference>
<evidence type="ECO:0000256" key="1">
    <source>
        <dbReference type="ARBA" id="ARBA00001974"/>
    </source>
</evidence>
<feature type="domain" description="FAD-binding" evidence="4">
    <location>
        <begin position="205"/>
        <end position="542"/>
    </location>
</feature>
<evidence type="ECO:0000256" key="3">
    <source>
        <dbReference type="ARBA" id="ARBA00022827"/>
    </source>
</evidence>
<evidence type="ECO:0008006" key="8">
    <source>
        <dbReference type="Google" id="ProtNLM"/>
    </source>
</evidence>
<protein>
    <recommendedName>
        <fullName evidence="8">FAD-dependent oxidoreductase</fullName>
    </recommendedName>
</protein>
<dbReference type="EMBL" id="BMMN01000002">
    <property type="protein sequence ID" value="GGO02999.1"/>
    <property type="molecule type" value="Genomic_DNA"/>
</dbReference>
<comment type="caution">
    <text evidence="6">The sequence shown here is derived from an EMBL/GenBank/DDBJ whole genome shotgun (WGS) entry which is preliminary data.</text>
</comment>
<proteinExistence type="predicted"/>
<sequence>MTRYTVGYIVGSLATASINRTLAKALVRIAPPDLDFVEIPIKDLPLYSYDYDVDYPAEGRALKDAIAAVDAVLFVTPEYNRSIPGALKNAIDWASRPWGDNSFAHKPAAVIGASPGAIGTAVAQQNLRSVLSYCNSPQMNAPEAYIQFKPGLITDAGEVTDAGTARFLHNFMEEFRAFIVRVLTVLPRSATVETEPSPSGAVKPDALVVGAGPVGLMAAHELLRRGVSVRLIDAATGPATTSRAAVIHPRTMETLDQAGLYEEVNARAVQGRGTAFHADGKQLASMDSYFTAYPTRFNKLLLLDQVITEQLLRTAVERLGGRVEWGVRLTAVEQDAGTVRATLDRNGTTEIVSMPWLVGCDGGHSTVRHQIGLEMKGESTETWLIADADITFAQLVEHDRIRWIRADGTSMMLFPLVGDRRWRLLDTVDVDYAGDDAAVAERFGRKLSRGLGIRSHVERPTWVSVFNIQQRAAPVMQSGHCFLAGDAAHVHSPASGQGLNTGVQDAFNLAWKLAAVINGQASAELLDTYSVEREPVAKALLKSTRMATQLVELRSAVVDEYLPAVFEIVNAWPPIFEALNQALFGSMSGLGIAYPTSPLTVPDTDTLRPGPAPGQRLVQVRHPEADTAGWKKLFDALRDPTWLVITSTTGPATGGSTPSLPSLARGCQVEKPAADTLGLDNDGWVLVRPDGYLAARGYGQDQLDHAYHRLPL</sequence>
<dbReference type="PANTHER" id="PTHR43004:SF19">
    <property type="entry name" value="BINDING MONOOXYGENASE, PUTATIVE (JCVI)-RELATED"/>
    <property type="match status" value="1"/>
</dbReference>
<feature type="domain" description="NADPH-dependent FMN reductase-like" evidence="5">
    <location>
        <begin position="6"/>
        <end position="147"/>
    </location>
</feature>
<dbReference type="SUPFAM" id="SSF52218">
    <property type="entry name" value="Flavoproteins"/>
    <property type="match status" value="1"/>
</dbReference>
<dbReference type="OrthoDB" id="8670884at2"/>
<gene>
    <name evidence="6" type="ORF">GCM10011574_12370</name>
</gene>
<dbReference type="InterPro" id="IPR029039">
    <property type="entry name" value="Flavoprotein-like_sf"/>
</dbReference>
<evidence type="ECO:0000259" key="5">
    <source>
        <dbReference type="Pfam" id="PF03358"/>
    </source>
</evidence>
<dbReference type="Pfam" id="PF01494">
    <property type="entry name" value="FAD_binding_3"/>
    <property type="match status" value="1"/>
</dbReference>
<organism evidence="6 7">
    <name type="scientific">Microbispora bryophytorum</name>
    <dbReference type="NCBI Taxonomy" id="1460882"/>
    <lineage>
        <taxon>Bacteria</taxon>
        <taxon>Bacillati</taxon>
        <taxon>Actinomycetota</taxon>
        <taxon>Actinomycetes</taxon>
        <taxon>Streptosporangiales</taxon>
        <taxon>Streptosporangiaceae</taxon>
        <taxon>Microbispora</taxon>
    </lineage>
</organism>
<evidence type="ECO:0000313" key="7">
    <source>
        <dbReference type="Proteomes" id="UP000653480"/>
    </source>
</evidence>
<evidence type="ECO:0000256" key="2">
    <source>
        <dbReference type="ARBA" id="ARBA00022630"/>
    </source>
</evidence>
<dbReference type="AlphaFoldDB" id="A0A8H9GW04"/>
<dbReference type="InterPro" id="IPR050641">
    <property type="entry name" value="RIFMO-like"/>
</dbReference>
<keyword evidence="7" id="KW-1185">Reference proteome</keyword>
<keyword evidence="3" id="KW-0274">FAD</keyword>
<reference evidence="6" key="1">
    <citation type="journal article" date="2014" name="Int. J. Syst. Evol. Microbiol.">
        <title>Complete genome sequence of Corynebacterium casei LMG S-19264T (=DSM 44701T), isolated from a smear-ripened cheese.</title>
        <authorList>
            <consortium name="US DOE Joint Genome Institute (JGI-PGF)"/>
            <person name="Walter F."/>
            <person name="Albersmeier A."/>
            <person name="Kalinowski J."/>
            <person name="Ruckert C."/>
        </authorList>
    </citation>
    <scope>NUCLEOTIDE SEQUENCE</scope>
    <source>
        <strain evidence="6">CGMCC 4.7138</strain>
    </source>
</reference>
<dbReference type="PANTHER" id="PTHR43004">
    <property type="entry name" value="TRK SYSTEM POTASSIUM UPTAKE PROTEIN"/>
    <property type="match status" value="1"/>
</dbReference>
<dbReference type="GO" id="GO:0071949">
    <property type="term" value="F:FAD binding"/>
    <property type="evidence" value="ECO:0007669"/>
    <property type="project" value="InterPro"/>
</dbReference>
<dbReference type="Gene3D" id="3.50.50.60">
    <property type="entry name" value="FAD/NAD(P)-binding domain"/>
    <property type="match status" value="1"/>
</dbReference>
<accession>A0A8H9GW04</accession>
<evidence type="ECO:0000313" key="6">
    <source>
        <dbReference type="EMBL" id="GGO02999.1"/>
    </source>
</evidence>
<name>A0A8H9GW04_9ACTN</name>
<keyword evidence="2" id="KW-0285">Flavoprotein</keyword>